<keyword evidence="4" id="KW-1185">Reference proteome</keyword>
<gene>
    <name evidence="3" type="ORF">PMAYCL1PPCAC_31831</name>
</gene>
<organism evidence="3 4">
    <name type="scientific">Pristionchus mayeri</name>
    <dbReference type="NCBI Taxonomy" id="1317129"/>
    <lineage>
        <taxon>Eukaryota</taxon>
        <taxon>Metazoa</taxon>
        <taxon>Ecdysozoa</taxon>
        <taxon>Nematoda</taxon>
        <taxon>Chromadorea</taxon>
        <taxon>Rhabditida</taxon>
        <taxon>Rhabditina</taxon>
        <taxon>Diplogasteromorpha</taxon>
        <taxon>Diplogasteroidea</taxon>
        <taxon>Neodiplogasteridae</taxon>
        <taxon>Pristionchus</taxon>
    </lineage>
</organism>
<feature type="region of interest" description="Disordered" evidence="1">
    <location>
        <begin position="87"/>
        <end position="116"/>
    </location>
</feature>
<dbReference type="Proteomes" id="UP001328107">
    <property type="component" value="Unassembled WGS sequence"/>
</dbReference>
<protein>
    <recommendedName>
        <fullName evidence="2">Arrestin C-terminal-like domain-containing protein</fullName>
    </recommendedName>
</protein>
<evidence type="ECO:0000259" key="2">
    <source>
        <dbReference type="SMART" id="SM01017"/>
    </source>
</evidence>
<dbReference type="AlphaFoldDB" id="A0AAN5IFT9"/>
<dbReference type="Gene3D" id="2.60.40.640">
    <property type="match status" value="1"/>
</dbReference>
<accession>A0AAN5IFT9</accession>
<dbReference type="InterPro" id="IPR011022">
    <property type="entry name" value="Arrestin_C-like"/>
</dbReference>
<dbReference type="InterPro" id="IPR014752">
    <property type="entry name" value="Arrestin-like_C"/>
</dbReference>
<feature type="non-terminal residue" evidence="3">
    <location>
        <position position="1"/>
    </location>
</feature>
<feature type="domain" description="Arrestin C-terminal-like" evidence="2">
    <location>
        <begin position="1"/>
        <end position="163"/>
    </location>
</feature>
<name>A0AAN5IFT9_9BILA</name>
<evidence type="ECO:0000256" key="1">
    <source>
        <dbReference type="SAM" id="MobiDB-lite"/>
    </source>
</evidence>
<dbReference type="Pfam" id="PF02752">
    <property type="entry name" value="Arrestin_C"/>
    <property type="match status" value="1"/>
</dbReference>
<comment type="caution">
    <text evidence="3">The sequence shown here is derived from an EMBL/GenBank/DDBJ whole genome shotgun (WGS) entry which is preliminary data.</text>
</comment>
<feature type="non-terminal residue" evidence="3">
    <location>
        <position position="250"/>
    </location>
</feature>
<dbReference type="SMART" id="SM01017">
    <property type="entry name" value="Arrestin_C"/>
    <property type="match status" value="1"/>
</dbReference>
<proteinExistence type="predicted"/>
<reference evidence="4" key="1">
    <citation type="submission" date="2022-10" db="EMBL/GenBank/DDBJ databases">
        <title>Genome assembly of Pristionchus species.</title>
        <authorList>
            <person name="Yoshida K."/>
            <person name="Sommer R.J."/>
        </authorList>
    </citation>
    <scope>NUCLEOTIDE SEQUENCE [LARGE SCALE GENOMIC DNA]</scope>
    <source>
        <strain evidence="4">RS5460</strain>
    </source>
</reference>
<sequence length="250" mass="28166">EKLAFVCGESLSITGRIENRSDRRIEKVSVTIQQILRTREKKRNVEADKDEVFWAVDSVDIHDDSLALFVDAGANIKIDRRLHIPPLPPSTPNELEMVAPVPPTNRRSRKSLSHARISHDKSAAGWDANRLVSISYSLAFRVKSSGVDVMAMTLPVIIGSMPLHSTKTEAYNDKIELGEDPMVYKQCRADKALKLTYDDNNVLKCSQFMLQYVNKYPFFVDLTTSSKQSKKISMLASAIRAEGKLMKNIR</sequence>
<evidence type="ECO:0000313" key="3">
    <source>
        <dbReference type="EMBL" id="GMR61636.1"/>
    </source>
</evidence>
<evidence type="ECO:0000313" key="4">
    <source>
        <dbReference type="Proteomes" id="UP001328107"/>
    </source>
</evidence>
<dbReference type="EMBL" id="BTRK01000006">
    <property type="protein sequence ID" value="GMR61636.1"/>
    <property type="molecule type" value="Genomic_DNA"/>
</dbReference>